<dbReference type="KEGG" id="rjg:CCGE525_01310"/>
<dbReference type="Pfam" id="PF05845">
    <property type="entry name" value="PhnH"/>
    <property type="match status" value="1"/>
</dbReference>
<dbReference type="GO" id="GO:0016829">
    <property type="term" value="F:lyase activity"/>
    <property type="evidence" value="ECO:0007669"/>
    <property type="project" value="UniProtKB-KW"/>
</dbReference>
<dbReference type="GO" id="GO:0019634">
    <property type="term" value="P:organic phosphonate metabolic process"/>
    <property type="evidence" value="ECO:0007669"/>
    <property type="project" value="InterPro"/>
</dbReference>
<gene>
    <name evidence="1" type="primary">phnH</name>
    <name evidence="1" type="ORF">CCGE525_01310</name>
</gene>
<proteinExistence type="predicted"/>
<dbReference type="InterPro" id="IPR038058">
    <property type="entry name" value="PhnH-like_sp"/>
</dbReference>
<dbReference type="Proteomes" id="UP000282195">
    <property type="component" value="Chromosome"/>
</dbReference>
<organism evidence="1 2">
    <name type="scientific">Rhizobium jaguaris</name>
    <dbReference type="NCBI Taxonomy" id="1312183"/>
    <lineage>
        <taxon>Bacteria</taxon>
        <taxon>Pseudomonadati</taxon>
        <taxon>Pseudomonadota</taxon>
        <taxon>Alphaproteobacteria</taxon>
        <taxon>Hyphomicrobiales</taxon>
        <taxon>Rhizobiaceae</taxon>
        <taxon>Rhizobium/Agrobacterium group</taxon>
        <taxon>Rhizobium</taxon>
    </lineage>
</organism>
<dbReference type="SUPFAM" id="SSF159709">
    <property type="entry name" value="PhnH-like"/>
    <property type="match status" value="1"/>
</dbReference>
<dbReference type="PIRSF" id="PIRSF020680">
    <property type="entry name" value="PhnH"/>
    <property type="match status" value="1"/>
</dbReference>
<accession>A0A387FMX8</accession>
<dbReference type="InterPro" id="IPR008772">
    <property type="entry name" value="Phosphonate_metab_PhnH"/>
</dbReference>
<evidence type="ECO:0000313" key="1">
    <source>
        <dbReference type="EMBL" id="AYG57604.1"/>
    </source>
</evidence>
<dbReference type="AlphaFoldDB" id="A0A387FMX8"/>
<dbReference type="NCBIfam" id="TIGR03292">
    <property type="entry name" value="PhnH_redo"/>
    <property type="match status" value="1"/>
</dbReference>
<sequence length="209" mass="22200">MSLSISPTIPGNDALTGGFADPVFDAQSVFKMMMDAMARPGTIQTVNSDIAPPAPLDIAAGAIGLTLCDHDTPVWLSAGLGRSTMPEWLSFHTGAAVTSEKIEARFAFIEAGIALASLNQFAVGTQEYPDRSTTLVLEIAALEGGKELALSGPGIADIRMIAPIGLPDTFLRIWNDNRALFPRGVDLILTAGRQFLCLPRTTKIIVTEM</sequence>
<evidence type="ECO:0000313" key="2">
    <source>
        <dbReference type="Proteomes" id="UP000282195"/>
    </source>
</evidence>
<dbReference type="OrthoDB" id="9814509at2"/>
<dbReference type="Gene3D" id="3.40.50.11310">
    <property type="entry name" value="Bacterial phosphonate metabolism protein PhnH"/>
    <property type="match status" value="1"/>
</dbReference>
<protein>
    <submittedName>
        <fullName evidence="1">Phosphonate C-P lyase system protein PhnH</fullName>
    </submittedName>
</protein>
<reference evidence="1 2" key="1">
    <citation type="submission" date="2018-10" db="EMBL/GenBank/DDBJ databases">
        <title>Rhizobium etli, R. leguminosarum and a new Rhizobium genospecies from Phaseolus dumosus.</title>
        <authorList>
            <person name="Ramirez-Puebla S.T."/>
            <person name="Rogel-Hernandez M.A."/>
            <person name="Guerrero G."/>
            <person name="Ormeno-Orrillo E."/>
            <person name="Martinez-Romero J.C."/>
            <person name="Negrete-Yankelevich S."/>
            <person name="Martinez-Romero E."/>
        </authorList>
    </citation>
    <scope>NUCLEOTIDE SEQUENCE [LARGE SCALE GENOMIC DNA]</scope>
    <source>
        <strain evidence="1 2">CCGE525</strain>
    </source>
</reference>
<dbReference type="EMBL" id="CP032694">
    <property type="protein sequence ID" value="AYG57604.1"/>
    <property type="molecule type" value="Genomic_DNA"/>
</dbReference>
<keyword evidence="1" id="KW-0456">Lyase</keyword>
<dbReference type="RefSeq" id="WP_120702705.1">
    <property type="nucleotide sequence ID" value="NZ_CP032694.1"/>
</dbReference>
<keyword evidence="2" id="KW-1185">Reference proteome</keyword>
<name>A0A387FMX8_9HYPH</name>